<gene>
    <name evidence="2" type="ORF">MECH1_V1_2099</name>
</gene>
<sequence>MPPWLCLPRRGLRRGVAPLLMAASFAALAGQVGFLPLAEGDLHSFSPPPKPAPLAHEPARCFPRAHLWHWAALRNPLL</sequence>
<keyword evidence="3" id="KW-1185">Reference proteome</keyword>
<dbReference type="EMBL" id="OZ026884">
    <property type="protein sequence ID" value="CAL1240875.1"/>
    <property type="molecule type" value="Genomic_DNA"/>
</dbReference>
<protein>
    <submittedName>
        <fullName evidence="2">Uncharacterized protein</fullName>
    </submittedName>
</protein>
<dbReference type="Proteomes" id="UP001497493">
    <property type="component" value="Chromosome"/>
</dbReference>
<accession>A0ABM9NJV2</accession>
<evidence type="ECO:0000313" key="3">
    <source>
        <dbReference type="Proteomes" id="UP001497493"/>
    </source>
</evidence>
<feature type="signal peptide" evidence="1">
    <location>
        <begin position="1"/>
        <end position="29"/>
    </location>
</feature>
<proteinExistence type="predicted"/>
<reference evidence="2 3" key="1">
    <citation type="submission" date="2024-04" db="EMBL/GenBank/DDBJ databases">
        <authorList>
            <person name="Cremers G."/>
        </authorList>
    </citation>
    <scope>NUCLEOTIDE SEQUENCE [LARGE SCALE GENOMIC DNA]</scope>
    <source>
        <strain evidence="2">MeCH1-AG</strain>
    </source>
</reference>
<evidence type="ECO:0000313" key="2">
    <source>
        <dbReference type="EMBL" id="CAL1240875.1"/>
    </source>
</evidence>
<keyword evidence="1" id="KW-0732">Signal</keyword>
<feature type="chain" id="PRO_5045788369" evidence="1">
    <location>
        <begin position="30"/>
        <end position="78"/>
    </location>
</feature>
<evidence type="ECO:0000256" key="1">
    <source>
        <dbReference type="SAM" id="SignalP"/>
    </source>
</evidence>
<name>A0ABM9NJV2_9GAMM</name>
<organism evidence="2 3">
    <name type="scientific">Candidatus Methylocalor cossyra</name>
    <dbReference type="NCBI Taxonomy" id="3108543"/>
    <lineage>
        <taxon>Bacteria</taxon>
        <taxon>Pseudomonadati</taxon>
        <taxon>Pseudomonadota</taxon>
        <taxon>Gammaproteobacteria</taxon>
        <taxon>Methylococcales</taxon>
        <taxon>Methylococcaceae</taxon>
        <taxon>Candidatus Methylocalor</taxon>
    </lineage>
</organism>